<dbReference type="Gene3D" id="1.10.510.10">
    <property type="entry name" value="Transferase(Phosphotransferase) domain 1"/>
    <property type="match status" value="1"/>
</dbReference>
<dbReference type="Proteomes" id="UP000177625">
    <property type="component" value="Unassembled WGS sequence"/>
</dbReference>
<dbReference type="PROSITE" id="PS00108">
    <property type="entry name" value="PROTEIN_KINASE_ST"/>
    <property type="match status" value="1"/>
</dbReference>
<dbReference type="GO" id="GO:0004672">
    <property type="term" value="F:protein kinase activity"/>
    <property type="evidence" value="ECO:0007669"/>
    <property type="project" value="InterPro"/>
</dbReference>
<evidence type="ECO:0000313" key="2">
    <source>
        <dbReference type="EMBL" id="CZT46770.1"/>
    </source>
</evidence>
<dbReference type="InterPro" id="IPR011009">
    <property type="entry name" value="Kinase-like_dom_sf"/>
</dbReference>
<reference evidence="3" key="1">
    <citation type="submission" date="2016-03" db="EMBL/GenBank/DDBJ databases">
        <authorList>
            <person name="Guldener U."/>
        </authorList>
    </citation>
    <scope>NUCLEOTIDE SEQUENCE [LARGE SCALE GENOMIC DNA]</scope>
</reference>
<accession>A0A1E1MCH3</accession>
<name>A0A1E1MCH3_RHYSE</name>
<dbReference type="InterPro" id="IPR053083">
    <property type="entry name" value="TF_kinase-domain_protein"/>
</dbReference>
<dbReference type="InterPro" id="IPR000719">
    <property type="entry name" value="Prot_kinase_dom"/>
</dbReference>
<protein>
    <recommendedName>
        <fullName evidence="1">Protein kinase domain-containing protein</fullName>
    </recommendedName>
</protein>
<feature type="domain" description="Protein kinase" evidence="1">
    <location>
        <begin position="115"/>
        <end position="434"/>
    </location>
</feature>
<evidence type="ECO:0000313" key="3">
    <source>
        <dbReference type="Proteomes" id="UP000177625"/>
    </source>
</evidence>
<proteinExistence type="predicted"/>
<organism evidence="2 3">
    <name type="scientific">Rhynchosporium secalis</name>
    <name type="common">Barley scald fungus</name>
    <dbReference type="NCBI Taxonomy" id="38038"/>
    <lineage>
        <taxon>Eukaryota</taxon>
        <taxon>Fungi</taxon>
        <taxon>Dikarya</taxon>
        <taxon>Ascomycota</taxon>
        <taxon>Pezizomycotina</taxon>
        <taxon>Leotiomycetes</taxon>
        <taxon>Helotiales</taxon>
        <taxon>Ploettnerulaceae</taxon>
        <taxon>Rhynchosporium</taxon>
    </lineage>
</organism>
<dbReference type="PANTHER" id="PTHR44305:SF24">
    <property type="entry name" value="TYROSINE-PROTEIN KINASE C03B1.5-RELATED"/>
    <property type="match status" value="1"/>
</dbReference>
<dbReference type="SMART" id="SM00220">
    <property type="entry name" value="S_TKc"/>
    <property type="match status" value="1"/>
</dbReference>
<dbReference type="PROSITE" id="PS50011">
    <property type="entry name" value="PROTEIN_KINASE_DOM"/>
    <property type="match status" value="1"/>
</dbReference>
<keyword evidence="3" id="KW-1185">Reference proteome</keyword>
<dbReference type="EMBL" id="FJVC01000261">
    <property type="protein sequence ID" value="CZT46770.1"/>
    <property type="molecule type" value="Genomic_DNA"/>
</dbReference>
<dbReference type="PANTHER" id="PTHR44305">
    <property type="entry name" value="SI:DKEY-192D15.2-RELATED"/>
    <property type="match status" value="1"/>
</dbReference>
<sequence>MAVNLNANPGVAANPGTFAFYTEYRDWDMYNDPAQAQGNLTVAQINAAYLTSPFVLPPPLPPPIPIPPAVNIVPARRASQRRQKVETVPTAAASVRIAALLAPVPSLTGLGGIDWTGVKHLGTGGGGALTTASRIKVTLWEYTGPAPAPPIHKKIVVKQQDFPSPNLLNEGAFMSDLTPAMSQHIVELLVNPATVMTSADATIQLGLAIGGAAANAWIGSVRRLIMEYCSSGTLDDLGAIRSERSIRLEELTMWKIFECLVDSCTVLEHQQEFVIDAAGMAQIHPNSMVNRINDQGVLVHFDLKPPNVMIKRDVTGITHPNTPICKLGDFGLASYMPRDGSGVDATGFFPLPWATNEENRGRVCFESVGVQAHRPFTPGPLNGAPALGRAFGTEIQAVPFISALLKDTIQECLYENPGNRPDLQDLKNTIMAAITAMEAAGVQPEGWQDLERLEPLTAAQDIAAAYALRSGVRCNALKGGLLGTPRCKNKLKARANNLRPRCQHHWDLRRYPLR</sequence>
<dbReference type="SUPFAM" id="SSF56112">
    <property type="entry name" value="Protein kinase-like (PK-like)"/>
    <property type="match status" value="1"/>
</dbReference>
<gene>
    <name evidence="2" type="ORF">RSE6_07258</name>
</gene>
<evidence type="ECO:0000259" key="1">
    <source>
        <dbReference type="PROSITE" id="PS50011"/>
    </source>
</evidence>
<dbReference type="GO" id="GO:0005524">
    <property type="term" value="F:ATP binding"/>
    <property type="evidence" value="ECO:0007669"/>
    <property type="project" value="InterPro"/>
</dbReference>
<dbReference type="AlphaFoldDB" id="A0A1E1MCH3"/>
<dbReference type="InterPro" id="IPR008271">
    <property type="entry name" value="Ser/Thr_kinase_AS"/>
</dbReference>